<dbReference type="OrthoDB" id="4217619at2759"/>
<dbReference type="Proteomes" id="UP001143981">
    <property type="component" value="Unassembled WGS sequence"/>
</dbReference>
<dbReference type="SMART" id="SM00228">
    <property type="entry name" value="PDZ"/>
    <property type="match status" value="2"/>
</dbReference>
<dbReference type="Pfam" id="PF13180">
    <property type="entry name" value="PDZ_2"/>
    <property type="match status" value="1"/>
</dbReference>
<feature type="domain" description="PDZ" evidence="1">
    <location>
        <begin position="256"/>
        <end position="309"/>
    </location>
</feature>
<comment type="caution">
    <text evidence="2">The sequence shown here is derived from an EMBL/GenBank/DDBJ whole genome shotgun (WGS) entry which is preliminary data.</text>
</comment>
<dbReference type="PROSITE" id="PS50106">
    <property type="entry name" value="PDZ"/>
    <property type="match status" value="1"/>
</dbReference>
<dbReference type="Gene3D" id="2.30.42.10">
    <property type="match status" value="2"/>
</dbReference>
<dbReference type="InterPro" id="IPR036034">
    <property type="entry name" value="PDZ_sf"/>
</dbReference>
<dbReference type="InterPro" id="IPR025926">
    <property type="entry name" value="PDZ-like_dom"/>
</dbReference>
<dbReference type="Pfam" id="PF13365">
    <property type="entry name" value="Trypsin_2"/>
    <property type="match status" value="1"/>
</dbReference>
<dbReference type="EMBL" id="JANBOI010000140">
    <property type="protein sequence ID" value="KAJ1733437.1"/>
    <property type="molecule type" value="Genomic_DNA"/>
</dbReference>
<dbReference type="SUPFAM" id="SSF50156">
    <property type="entry name" value="PDZ domain-like"/>
    <property type="match status" value="2"/>
</dbReference>
<dbReference type="PANTHER" id="PTHR46366:SF1">
    <property type="entry name" value="PDZ DOMAIN-CONTAINING PROTEIN C1685.05"/>
    <property type="match status" value="1"/>
</dbReference>
<proteinExistence type="predicted"/>
<dbReference type="Gene3D" id="2.40.10.120">
    <property type="match status" value="1"/>
</dbReference>
<reference evidence="2" key="1">
    <citation type="submission" date="2022-07" db="EMBL/GenBank/DDBJ databases">
        <title>Phylogenomic reconstructions and comparative analyses of Kickxellomycotina fungi.</title>
        <authorList>
            <person name="Reynolds N.K."/>
            <person name="Stajich J.E."/>
            <person name="Barry K."/>
            <person name="Grigoriev I.V."/>
            <person name="Crous P."/>
            <person name="Smith M.E."/>
        </authorList>
    </citation>
    <scope>NUCLEOTIDE SEQUENCE</scope>
    <source>
        <strain evidence="2">BCRC 34381</strain>
    </source>
</reference>
<dbReference type="AlphaFoldDB" id="A0A9W7YHG4"/>
<gene>
    <name evidence="2" type="ORF">LPJ61_001561</name>
</gene>
<organism evidence="2 3">
    <name type="scientific">Coemansia biformis</name>
    <dbReference type="NCBI Taxonomy" id="1286918"/>
    <lineage>
        <taxon>Eukaryota</taxon>
        <taxon>Fungi</taxon>
        <taxon>Fungi incertae sedis</taxon>
        <taxon>Zoopagomycota</taxon>
        <taxon>Kickxellomycotina</taxon>
        <taxon>Kickxellomycetes</taxon>
        <taxon>Kickxellales</taxon>
        <taxon>Kickxellaceae</taxon>
        <taxon>Coemansia</taxon>
    </lineage>
</organism>
<dbReference type="PANTHER" id="PTHR46366">
    <property type="entry name" value="PRO-APOPTOTIC SERINE PROTEASE NMA111"/>
    <property type="match status" value="1"/>
</dbReference>
<dbReference type="InterPro" id="IPR009003">
    <property type="entry name" value="Peptidase_S1_PA"/>
</dbReference>
<dbReference type="Pfam" id="PF12812">
    <property type="entry name" value="PDZ_1"/>
    <property type="match status" value="1"/>
</dbReference>
<name>A0A9W7YHG4_9FUNG</name>
<dbReference type="SUPFAM" id="SSF50494">
    <property type="entry name" value="Trypsin-like serine proteases"/>
    <property type="match status" value="2"/>
</dbReference>
<accession>A0A9W7YHG4</accession>
<evidence type="ECO:0000259" key="1">
    <source>
        <dbReference type="PROSITE" id="PS50106"/>
    </source>
</evidence>
<protein>
    <recommendedName>
        <fullName evidence="1">PDZ domain-containing protein</fullName>
    </recommendedName>
</protein>
<dbReference type="InterPro" id="IPR001478">
    <property type="entry name" value="PDZ"/>
</dbReference>
<evidence type="ECO:0000313" key="2">
    <source>
        <dbReference type="EMBL" id="KAJ1733437.1"/>
    </source>
</evidence>
<evidence type="ECO:0000313" key="3">
    <source>
        <dbReference type="Proteomes" id="UP001143981"/>
    </source>
</evidence>
<keyword evidence="3" id="KW-1185">Reference proteome</keyword>
<sequence length="996" mass="108329">MSVCSDSTSDSGMYQQESASGASWSTLQERLRASVLSISSVIAMPFDTDRSGAHSATGFIVDTEKCIVLSNRHVMGPGPSYHKGTFFDNVEVHLQPLYYDPEHDFSFFRYDPAELRGFTPKAIRLMPEKVHSGLAIRVIGNDSSEKLSVLQGELSQLDRNAPKYSRQGDDCYQDLNTFYYQASTSSKGGSSGSPVVDVEGDAVALQAGGNTRSSSNFFLPLNRIKYALDYILRGEIPPRGTVQARFTHVTHVEAERLGLEEAAAVQEGVCMEGTTGLLTVNKVLASGPADGRLVVGDIIITVNDVAIPGFLELAEILDASAGSNVRFRVFRNGQFVTVGVDVQDLYSIIPTTVLKIGLCYLHNMSFHHAMCSSVPVSGVKMAKKDNVFIPTGELNGCNVIHAINNRPTPNLDALMEVLRSVRREEDILVHVKDYDDPRNESVFTTHLPTAGLSVRVFTRSIATGFWSFREFDGLAAPEPTSCPKPLDIATPATDSAVDSLSHAVDAVSLECKDPIANIKRGMVHIETRPICPADGHYFVAQNGCGLVVDKHRGLILCSTRLVANPTSNITVTFGGVLRVRATLACIHPLYPIAFIKYDPAQLSGGLMDVAIGDINLDYAEDADAPKPLKAGDSVTVVCNTENSGLVVHKTTVSRRQLISTSSCELCFNQRFFNTEPFMLSSGISATGSEFGVVCGDDGEIRGLWTCVPGCDHDEADVGHIGLDISLVLPIMRQLQTSDTAPDGVRILDVEFGYLSFSKASAFGITSAHVNAMTQESPNARSMLKVTKVLRVRPAGEASLEIGDIILSVDGNVVSRMDDVSCFYGRDSVDLSIVRRGEEVGLTVRTSPLVGSNTRRVIFWAGSYLQEPYPQVLQQASHVASRVHSFMFDKGGPTVRESTLVDMFVTDIGDTPIQTLDDVVMVAKQLKSTALEEFNNFIANNGPYISGKMPGCDVTVRVVRINGEKVVRSIQTNDHYYPAWQLTRGPHIDDTWVFELL</sequence>